<sequence>MALTEGLKFKYSLYTTLLFFLLGSPTSFRVSNRLFGGTVSSKGGCPTAVGFALHTFVFLVGLYGLMSLPHDEKLTMPLAPADFQAPPPEMAPLPGSDPST</sequence>
<feature type="region of interest" description="Disordered" evidence="1">
    <location>
        <begin position="79"/>
        <end position="100"/>
    </location>
</feature>
<accession>A0A6C0JIC9</accession>
<evidence type="ECO:0000256" key="1">
    <source>
        <dbReference type="SAM" id="MobiDB-lite"/>
    </source>
</evidence>
<keyword evidence="2" id="KW-0812">Transmembrane</keyword>
<feature type="transmembrane region" description="Helical" evidence="2">
    <location>
        <begin position="12"/>
        <end position="28"/>
    </location>
</feature>
<dbReference type="EMBL" id="MN740401">
    <property type="protein sequence ID" value="QHU04546.1"/>
    <property type="molecule type" value="Genomic_DNA"/>
</dbReference>
<organism evidence="3">
    <name type="scientific">viral metagenome</name>
    <dbReference type="NCBI Taxonomy" id="1070528"/>
    <lineage>
        <taxon>unclassified sequences</taxon>
        <taxon>metagenomes</taxon>
        <taxon>organismal metagenomes</taxon>
    </lineage>
</organism>
<reference evidence="3" key="1">
    <citation type="journal article" date="2020" name="Nature">
        <title>Giant virus diversity and host interactions through global metagenomics.</title>
        <authorList>
            <person name="Schulz F."/>
            <person name="Roux S."/>
            <person name="Paez-Espino D."/>
            <person name="Jungbluth S."/>
            <person name="Walsh D.A."/>
            <person name="Denef V.J."/>
            <person name="McMahon K.D."/>
            <person name="Konstantinidis K.T."/>
            <person name="Eloe-Fadrosh E.A."/>
            <person name="Kyrpides N.C."/>
            <person name="Woyke T."/>
        </authorList>
    </citation>
    <scope>NUCLEOTIDE SEQUENCE</scope>
    <source>
        <strain evidence="3">GVMAG-M-3300027708-51</strain>
    </source>
</reference>
<protein>
    <submittedName>
        <fullName evidence="3">Uncharacterized protein</fullName>
    </submittedName>
</protein>
<keyword evidence="2" id="KW-0472">Membrane</keyword>
<feature type="transmembrane region" description="Helical" evidence="2">
    <location>
        <begin position="48"/>
        <end position="66"/>
    </location>
</feature>
<dbReference type="AlphaFoldDB" id="A0A6C0JIC9"/>
<proteinExistence type="predicted"/>
<name>A0A6C0JIC9_9ZZZZ</name>
<keyword evidence="2" id="KW-1133">Transmembrane helix</keyword>
<evidence type="ECO:0000256" key="2">
    <source>
        <dbReference type="SAM" id="Phobius"/>
    </source>
</evidence>
<evidence type="ECO:0000313" key="3">
    <source>
        <dbReference type="EMBL" id="QHU04546.1"/>
    </source>
</evidence>